<dbReference type="OrthoDB" id="673461at2759"/>
<reference evidence="3" key="1">
    <citation type="journal article" date="2012" name="Nat. Biotechnol.">
        <title>Reference genome sequence of the model plant Setaria.</title>
        <authorList>
            <person name="Bennetzen J.L."/>
            <person name="Schmutz J."/>
            <person name="Wang H."/>
            <person name="Percifield R."/>
            <person name="Hawkins J."/>
            <person name="Pontaroli A.C."/>
            <person name="Estep M."/>
            <person name="Feng L."/>
            <person name="Vaughn J.N."/>
            <person name="Grimwood J."/>
            <person name="Jenkins J."/>
            <person name="Barry K."/>
            <person name="Lindquist E."/>
            <person name="Hellsten U."/>
            <person name="Deshpande S."/>
            <person name="Wang X."/>
            <person name="Wu X."/>
            <person name="Mitros T."/>
            <person name="Triplett J."/>
            <person name="Yang X."/>
            <person name="Ye C.Y."/>
            <person name="Mauro-Herrera M."/>
            <person name="Wang L."/>
            <person name="Li P."/>
            <person name="Sharma M."/>
            <person name="Sharma R."/>
            <person name="Ronald P.C."/>
            <person name="Panaud O."/>
            <person name="Kellogg E.A."/>
            <person name="Brutnell T.P."/>
            <person name="Doust A.N."/>
            <person name="Tuskan G.A."/>
            <person name="Rokhsar D."/>
            <person name="Devos K.M."/>
        </authorList>
    </citation>
    <scope>NUCLEOTIDE SEQUENCE [LARGE SCALE GENOMIC DNA]</scope>
    <source>
        <strain evidence="3">Yugu1</strain>
    </source>
</reference>
<sequence length="118" mass="13557">MATNLESCFHLNHHRPRLLHRQLHRLPRGSALLQLHRCRRTEPADDRSRSLAAEWARDKIRANCVAPGMIMTDMVKGQEDSRIPTRRIGEPEDVYVHRRPSYVTGQVVRVDGGRTISA</sequence>
<dbReference type="AlphaFoldDB" id="A0A368SAF7"/>
<dbReference type="GO" id="GO:0016491">
    <property type="term" value="F:oxidoreductase activity"/>
    <property type="evidence" value="ECO:0007669"/>
    <property type="project" value="UniProtKB-KW"/>
</dbReference>
<organism evidence="3">
    <name type="scientific">Setaria italica</name>
    <name type="common">Foxtail millet</name>
    <name type="synonym">Panicum italicum</name>
    <dbReference type="NCBI Taxonomy" id="4555"/>
    <lineage>
        <taxon>Eukaryota</taxon>
        <taxon>Viridiplantae</taxon>
        <taxon>Streptophyta</taxon>
        <taxon>Embryophyta</taxon>
        <taxon>Tracheophyta</taxon>
        <taxon>Spermatophyta</taxon>
        <taxon>Magnoliopsida</taxon>
        <taxon>Liliopsida</taxon>
        <taxon>Poales</taxon>
        <taxon>Poaceae</taxon>
        <taxon>PACMAD clade</taxon>
        <taxon>Panicoideae</taxon>
        <taxon>Panicodae</taxon>
        <taxon>Paniceae</taxon>
        <taxon>Cenchrinae</taxon>
        <taxon>Setaria</taxon>
    </lineage>
</organism>
<dbReference type="Gene3D" id="3.40.50.720">
    <property type="entry name" value="NAD(P)-binding Rossmann-like Domain"/>
    <property type="match status" value="1"/>
</dbReference>
<accession>A0A368SAF7</accession>
<reference evidence="3" key="2">
    <citation type="submission" date="2015-07" db="EMBL/GenBank/DDBJ databases">
        <authorList>
            <person name="Noorani M."/>
        </authorList>
    </citation>
    <scope>NUCLEOTIDE SEQUENCE</scope>
    <source>
        <strain evidence="3">Yugu1</strain>
    </source>
</reference>
<dbReference type="Pfam" id="PF13561">
    <property type="entry name" value="adh_short_C2"/>
    <property type="match status" value="1"/>
</dbReference>
<dbReference type="SUPFAM" id="SSF51735">
    <property type="entry name" value="NAD(P)-binding Rossmann-fold domains"/>
    <property type="match status" value="1"/>
</dbReference>
<dbReference type="PANTHER" id="PTHR42898:SF25">
    <property type="entry name" value="TROPINONE REDUCTASE"/>
    <property type="match status" value="1"/>
</dbReference>
<dbReference type="InterPro" id="IPR002347">
    <property type="entry name" value="SDR_fam"/>
</dbReference>
<evidence type="ECO:0000256" key="1">
    <source>
        <dbReference type="ARBA" id="ARBA00022857"/>
    </source>
</evidence>
<gene>
    <name evidence="3" type="ORF">SETIT_8G216700v2</name>
</gene>
<dbReference type="InterPro" id="IPR045000">
    <property type="entry name" value="TR"/>
</dbReference>
<evidence type="ECO:0000256" key="2">
    <source>
        <dbReference type="ARBA" id="ARBA00023002"/>
    </source>
</evidence>
<proteinExistence type="predicted"/>
<evidence type="ECO:0000313" key="3">
    <source>
        <dbReference type="EMBL" id="RCV39351.1"/>
    </source>
</evidence>
<dbReference type="InterPro" id="IPR036291">
    <property type="entry name" value="NAD(P)-bd_dom_sf"/>
</dbReference>
<dbReference type="EMBL" id="CM003535">
    <property type="protein sequence ID" value="RCV39351.1"/>
    <property type="molecule type" value="Genomic_DNA"/>
</dbReference>
<keyword evidence="2" id="KW-0560">Oxidoreductase</keyword>
<name>A0A368SAF7_SETIT</name>
<protein>
    <submittedName>
        <fullName evidence="3">Uncharacterized protein</fullName>
    </submittedName>
</protein>
<dbReference type="PANTHER" id="PTHR42898">
    <property type="entry name" value="TROPINONE REDUCTASE"/>
    <property type="match status" value="1"/>
</dbReference>
<keyword evidence="1" id="KW-0521">NADP</keyword>
<dbReference type="STRING" id="4555.A0A368SAF7"/>